<accession>A0AAU2W118</accession>
<sequence>MHTEPSYIICRRNGCTLPRARRIQDDGKSRLNSHCTQACVVWDQRAKRALQEGDADEANALLRLAAKLDARTHPGQTVPGIFVDTRRKAA</sequence>
<reference evidence="1" key="1">
    <citation type="submission" date="2022-10" db="EMBL/GenBank/DDBJ databases">
        <title>The complete genomes of actinobacterial strains from the NBC collection.</title>
        <authorList>
            <person name="Joergensen T.S."/>
            <person name="Alvarez Arevalo M."/>
            <person name="Sterndorff E.B."/>
            <person name="Faurdal D."/>
            <person name="Vuksanovic O."/>
            <person name="Mourched A.-S."/>
            <person name="Charusanti P."/>
            <person name="Shaw S."/>
            <person name="Blin K."/>
            <person name="Weber T."/>
        </authorList>
    </citation>
    <scope>NUCLEOTIDE SEQUENCE</scope>
    <source>
        <strain evidence="1">NBC_00008</strain>
    </source>
</reference>
<name>A0AAU2W118_9ACTN</name>
<gene>
    <name evidence="1" type="ORF">OG398_33720</name>
</gene>
<organism evidence="1">
    <name type="scientific">Streptomyces sp. NBC_00008</name>
    <dbReference type="NCBI Taxonomy" id="2903610"/>
    <lineage>
        <taxon>Bacteria</taxon>
        <taxon>Bacillati</taxon>
        <taxon>Actinomycetota</taxon>
        <taxon>Actinomycetes</taxon>
        <taxon>Kitasatosporales</taxon>
        <taxon>Streptomycetaceae</taxon>
        <taxon>Streptomyces</taxon>
    </lineage>
</organism>
<proteinExistence type="predicted"/>
<dbReference type="AlphaFoldDB" id="A0AAU2W118"/>
<protein>
    <submittedName>
        <fullName evidence="1">Uncharacterized protein</fullName>
    </submittedName>
</protein>
<dbReference type="EMBL" id="CP108313">
    <property type="protein sequence ID" value="WTW72858.1"/>
    <property type="molecule type" value="Genomic_DNA"/>
</dbReference>
<evidence type="ECO:0000313" key="1">
    <source>
        <dbReference type="EMBL" id="WTW72858.1"/>
    </source>
</evidence>